<dbReference type="Gene3D" id="2.60.40.3650">
    <property type="match status" value="1"/>
</dbReference>
<dbReference type="PROSITE" id="PS51257">
    <property type="entry name" value="PROKAR_LIPOPROTEIN"/>
    <property type="match status" value="1"/>
</dbReference>
<dbReference type="InterPro" id="IPR007963">
    <property type="entry name" value="Peptidase_M61_catalytic"/>
</dbReference>
<dbReference type="PIRSF" id="PIRSF016493">
    <property type="entry name" value="Glycyl_aminpptds"/>
    <property type="match status" value="1"/>
</dbReference>
<name>A0AAE3MHC2_9BACT</name>
<feature type="domain" description="Peptidase M61 N-terminal" evidence="2">
    <location>
        <begin position="45"/>
        <end position="211"/>
    </location>
</feature>
<evidence type="ECO:0000313" key="4">
    <source>
        <dbReference type="Proteomes" id="UP001207408"/>
    </source>
</evidence>
<proteinExistence type="predicted"/>
<dbReference type="InterPro" id="IPR027268">
    <property type="entry name" value="Peptidase_M4/M1_CTD_sf"/>
</dbReference>
<evidence type="ECO:0000259" key="1">
    <source>
        <dbReference type="Pfam" id="PF05299"/>
    </source>
</evidence>
<dbReference type="Pfam" id="PF17899">
    <property type="entry name" value="Peptidase_M61_N"/>
    <property type="match status" value="1"/>
</dbReference>
<gene>
    <name evidence="3" type="ORF">OM074_20310</name>
</gene>
<comment type="caution">
    <text evidence="3">The sequence shown here is derived from an EMBL/GenBank/DDBJ whole genome shotgun (WGS) entry which is preliminary data.</text>
</comment>
<dbReference type="RefSeq" id="WP_301202491.1">
    <property type="nucleotide sequence ID" value="NZ_JAPDPI010000075.1"/>
</dbReference>
<dbReference type="InterPro" id="IPR040756">
    <property type="entry name" value="Peptidase_M61_N"/>
</dbReference>
<dbReference type="SUPFAM" id="SSF55486">
    <property type="entry name" value="Metalloproteases ('zincins'), catalytic domain"/>
    <property type="match status" value="1"/>
</dbReference>
<evidence type="ECO:0000313" key="3">
    <source>
        <dbReference type="EMBL" id="MCW3807978.1"/>
    </source>
</evidence>
<dbReference type="Pfam" id="PF05299">
    <property type="entry name" value="Peptidase_M61"/>
    <property type="match status" value="1"/>
</dbReference>
<dbReference type="Proteomes" id="UP001207408">
    <property type="component" value="Unassembled WGS sequence"/>
</dbReference>
<dbReference type="EMBL" id="JAPDPI010000075">
    <property type="protein sequence ID" value="MCW3807978.1"/>
    <property type="molecule type" value="Genomic_DNA"/>
</dbReference>
<reference evidence="3" key="1">
    <citation type="submission" date="2022-10" db="EMBL/GenBank/DDBJ databases">
        <authorList>
            <person name="Yu W.X."/>
        </authorList>
    </citation>
    <scope>NUCLEOTIDE SEQUENCE</scope>
    <source>
        <strain evidence="3">D04</strain>
    </source>
</reference>
<protein>
    <recommendedName>
        <fullName evidence="5">Peptidase M61</fullName>
    </recommendedName>
</protein>
<dbReference type="Gene3D" id="1.10.390.10">
    <property type="entry name" value="Neutral Protease Domain 2"/>
    <property type="match status" value="1"/>
</dbReference>
<keyword evidence="4" id="KW-1185">Reference proteome</keyword>
<evidence type="ECO:0008006" key="5">
    <source>
        <dbReference type="Google" id="ProtNLM"/>
    </source>
</evidence>
<accession>A0AAE3MHC2</accession>
<evidence type="ECO:0000259" key="2">
    <source>
        <dbReference type="Pfam" id="PF17899"/>
    </source>
</evidence>
<sequence>MNHQRKIVMTRHMFKFSWVFLLLTILYSCQVGSDGLNRNQPKISFELSVTDPDSHGFMVDMSLPLWHKDQISLKLPDWMPGYYQIMDYSKDISALEVKDDDGNAFPVEMINKNTWLVKGVKNKTLKVNYKVSTSRQFVANNFIDQKHAYIVCCNTFLYVDGYTNLPVQLKINNYNKWNDIATGLEPIQNRSDEFTAPNFDILYDCPILMGNLEKLTSFFVNGIEHQFVGYELGDFNKELFMYKLKRVVESAVDIIGEIPYSRYTFIAIGPGMGGIEHLNNTIITFNGNELNSNSALNGVLSFLAHEYFHHYNVKRIRPVELGPFNYDKPNRTNMLWVSEGLTVYYQHMILRRAGITSAEDLLEQVESQINTLENDPGRLHQTLAQSSYYTWEDGPFGNPGGEDQSISVYNKGTVVAALLDLKIRTITQNKKTLDDVMQALYYQYYKDKGRGFTDAEFQSVCEDVAGTSLKELFEYVYSTKSIDYQKYYEAFGLAVGSYPGGSKTIKITKSKNPNASQLQLLNSWLDN</sequence>
<feature type="domain" description="Peptidase M61 catalytic" evidence="1">
    <location>
        <begin position="300"/>
        <end position="415"/>
    </location>
</feature>
<dbReference type="AlphaFoldDB" id="A0AAE3MHC2"/>
<organism evidence="3 4">
    <name type="scientific">Plebeiibacterium marinum</name>
    <dbReference type="NCBI Taxonomy" id="2992111"/>
    <lineage>
        <taxon>Bacteria</taxon>
        <taxon>Pseudomonadati</taxon>
        <taxon>Bacteroidota</taxon>
        <taxon>Bacteroidia</taxon>
        <taxon>Marinilabiliales</taxon>
        <taxon>Marinilabiliaceae</taxon>
        <taxon>Plebeiibacterium</taxon>
    </lineage>
</organism>
<dbReference type="InterPro" id="IPR024191">
    <property type="entry name" value="Peptidase_M61"/>
</dbReference>